<feature type="compositionally biased region" description="Low complexity" evidence="1">
    <location>
        <begin position="567"/>
        <end position="576"/>
    </location>
</feature>
<reference evidence="2" key="1">
    <citation type="submission" date="2022-01" db="EMBL/GenBank/DDBJ databases">
        <title>Comparative genomics reveals a dynamic genome evolution in the ectomycorrhizal milk-cap (Lactarius) mushrooms.</title>
        <authorList>
            <consortium name="DOE Joint Genome Institute"/>
            <person name="Lebreton A."/>
            <person name="Tang N."/>
            <person name="Kuo A."/>
            <person name="LaButti K."/>
            <person name="Drula E."/>
            <person name="Barry K."/>
            <person name="Clum A."/>
            <person name="Lipzen A."/>
            <person name="Mousain D."/>
            <person name="Ng V."/>
            <person name="Wang R."/>
            <person name="Wang X."/>
            <person name="Dai Y."/>
            <person name="Henrissat B."/>
            <person name="Grigoriev I.V."/>
            <person name="Guerin-Laguette A."/>
            <person name="Yu F."/>
            <person name="Martin F.M."/>
        </authorList>
    </citation>
    <scope>NUCLEOTIDE SEQUENCE</scope>
    <source>
        <strain evidence="2">QP</strain>
    </source>
</reference>
<evidence type="ECO:0000313" key="3">
    <source>
        <dbReference type="Proteomes" id="UP001201163"/>
    </source>
</evidence>
<organism evidence="2 3">
    <name type="scientific">Lactarius akahatsu</name>
    <dbReference type="NCBI Taxonomy" id="416441"/>
    <lineage>
        <taxon>Eukaryota</taxon>
        <taxon>Fungi</taxon>
        <taxon>Dikarya</taxon>
        <taxon>Basidiomycota</taxon>
        <taxon>Agaricomycotina</taxon>
        <taxon>Agaricomycetes</taxon>
        <taxon>Russulales</taxon>
        <taxon>Russulaceae</taxon>
        <taxon>Lactarius</taxon>
    </lineage>
</organism>
<protein>
    <submittedName>
        <fullName evidence="2">Uncharacterized protein</fullName>
    </submittedName>
</protein>
<proteinExistence type="predicted"/>
<sequence>MHDPSASLRQFSAAIFKYSTGKTNKDAEGVPEKYLQNRKGGTPQTRELPTYLYPLHKSFFGTAQQADNLTPTSEQSRDQKMQTLKYDGPLVNLILLAIAVLLRDDVGHSKLSFCWKTLDLLLKGLRIARTSVSHSALTRFDHVHSETRTRVQTGGQSSRLTPLLECLDAVARGRRLSLVFSRYPKYHGRVDVALGKAHFRNPNLLQEFASCLPDFISLTDHDESTRSWRTLSARTAYGPVCKTISVTPWEKIPRSQRSRGFLWLAARALLAQFSTEEKRNGTVVFRSQWDVASLARLFYTLGVGGEEDAEFWSPFIDGGHVDAGFMTKAQDTLTKAVQGGPLLNFCKLGRLATTMVPFDGSDLSDLDLENLLELLQSMTEDSRLPLKDASPEVWEDLSRLRDIISKSRDRDKVKLQPLFEKIEQVYELDPFASQESGLGDRSGAPDSEISTFVQPRLSSRELRPSHNRSSDASGSSSTVTADGRYEAPLINENDGEFAINARPDPPSAAPAYPSHSRNEYATYYSASDPYHAFPSPMISPFNPSFPYIRHNIRHYVVPPAADIYPIRSPSTSLTPRSPRPGSPEPASAETASPSGHTGAFVVPEIYEISESSNPTYNG</sequence>
<feature type="compositionally biased region" description="Polar residues" evidence="1">
    <location>
        <begin position="609"/>
        <end position="618"/>
    </location>
</feature>
<evidence type="ECO:0000256" key="1">
    <source>
        <dbReference type="SAM" id="MobiDB-lite"/>
    </source>
</evidence>
<feature type="region of interest" description="Disordered" evidence="1">
    <location>
        <begin position="496"/>
        <end position="515"/>
    </location>
</feature>
<feature type="region of interest" description="Disordered" evidence="1">
    <location>
        <begin position="433"/>
        <end position="483"/>
    </location>
</feature>
<keyword evidence="3" id="KW-1185">Reference proteome</keyword>
<feature type="compositionally biased region" description="Low complexity" evidence="1">
    <location>
        <begin position="470"/>
        <end position="482"/>
    </location>
</feature>
<feature type="compositionally biased region" description="Polar residues" evidence="1">
    <location>
        <begin position="448"/>
        <end position="457"/>
    </location>
</feature>
<dbReference type="EMBL" id="JAKELL010000025">
    <property type="protein sequence ID" value="KAH8991721.1"/>
    <property type="molecule type" value="Genomic_DNA"/>
</dbReference>
<accession>A0AAD4LHC2</accession>
<dbReference type="Proteomes" id="UP001201163">
    <property type="component" value="Unassembled WGS sequence"/>
</dbReference>
<gene>
    <name evidence="2" type="ORF">EDB92DRAFT_1816260</name>
</gene>
<comment type="caution">
    <text evidence="2">The sequence shown here is derived from an EMBL/GenBank/DDBJ whole genome shotgun (WGS) entry which is preliminary data.</text>
</comment>
<name>A0AAD4LHC2_9AGAM</name>
<evidence type="ECO:0000313" key="2">
    <source>
        <dbReference type="EMBL" id="KAH8991721.1"/>
    </source>
</evidence>
<feature type="region of interest" description="Disordered" evidence="1">
    <location>
        <begin position="567"/>
        <end position="618"/>
    </location>
</feature>
<dbReference type="AlphaFoldDB" id="A0AAD4LHC2"/>